<evidence type="ECO:0000256" key="1">
    <source>
        <dbReference type="SAM" id="SignalP"/>
    </source>
</evidence>
<organism evidence="3 4">
    <name type="scientific">Streptomyces atroolivaceus</name>
    <dbReference type="NCBI Taxonomy" id="66869"/>
    <lineage>
        <taxon>Bacteria</taxon>
        <taxon>Bacillati</taxon>
        <taxon>Actinomycetota</taxon>
        <taxon>Actinomycetes</taxon>
        <taxon>Kitasatosporales</taxon>
        <taxon>Streptomycetaceae</taxon>
        <taxon>Streptomyces</taxon>
    </lineage>
</organism>
<accession>A0ABV9VDE1</accession>
<feature type="signal peptide" evidence="1">
    <location>
        <begin position="1"/>
        <end position="29"/>
    </location>
</feature>
<evidence type="ECO:0000313" key="3">
    <source>
        <dbReference type="EMBL" id="MFC4981686.1"/>
    </source>
</evidence>
<reference evidence="4" key="1">
    <citation type="journal article" date="2019" name="Int. J. Syst. Evol. Microbiol.">
        <title>The Global Catalogue of Microorganisms (GCM) 10K type strain sequencing project: providing services to taxonomists for standard genome sequencing and annotation.</title>
        <authorList>
            <consortium name="The Broad Institute Genomics Platform"/>
            <consortium name="The Broad Institute Genome Sequencing Center for Infectious Disease"/>
            <person name="Wu L."/>
            <person name="Ma J."/>
        </authorList>
    </citation>
    <scope>NUCLEOTIDE SEQUENCE [LARGE SCALE GENOMIC DNA]</scope>
    <source>
        <strain evidence="4">ICMP 257</strain>
    </source>
</reference>
<feature type="chain" id="PRO_5045575394" description="AMIN-like domain-containing protein" evidence="1">
    <location>
        <begin position="30"/>
        <end position="166"/>
    </location>
</feature>
<gene>
    <name evidence="3" type="ORF">ACFPL4_25555</name>
</gene>
<comment type="caution">
    <text evidence="3">The sequence shown here is derived from an EMBL/GenBank/DDBJ whole genome shotgun (WGS) entry which is preliminary data.</text>
</comment>
<sequence>MRKTAIATAAGVATLAATLFGSTSAVAVAASPTCAHTCILSVRTATHDAYDRLVIDLGQGAVPGWTVSEQTTPLYWGEESSQTQVPIKGDSYLKVTLMPAETFDGNYQPTYTSPRSESFTYPSLKGQALVYSFEDSNTFGLALGQHSTYKVFKLTAPNRVVIDVYH</sequence>
<dbReference type="RefSeq" id="WP_033300687.1">
    <property type="nucleotide sequence ID" value="NZ_JBFAGR010000011.1"/>
</dbReference>
<keyword evidence="4" id="KW-1185">Reference proteome</keyword>
<dbReference type="EMBL" id="JBHSJE010000008">
    <property type="protein sequence ID" value="MFC4981686.1"/>
    <property type="molecule type" value="Genomic_DNA"/>
</dbReference>
<dbReference type="GeneID" id="31233942"/>
<dbReference type="Pfam" id="PF24837">
    <property type="entry name" value="AMIN-like"/>
    <property type="match status" value="1"/>
</dbReference>
<protein>
    <recommendedName>
        <fullName evidence="2">AMIN-like domain-containing protein</fullName>
    </recommendedName>
</protein>
<name>A0ABV9VDE1_STRAZ</name>
<dbReference type="Proteomes" id="UP001595908">
    <property type="component" value="Unassembled WGS sequence"/>
</dbReference>
<evidence type="ECO:0000259" key="2">
    <source>
        <dbReference type="Pfam" id="PF24837"/>
    </source>
</evidence>
<proteinExistence type="predicted"/>
<dbReference type="InterPro" id="IPR056303">
    <property type="entry name" value="AMIN-like"/>
</dbReference>
<feature type="domain" description="AMIN-like" evidence="2">
    <location>
        <begin position="40"/>
        <end position="166"/>
    </location>
</feature>
<evidence type="ECO:0000313" key="4">
    <source>
        <dbReference type="Proteomes" id="UP001595908"/>
    </source>
</evidence>
<keyword evidence="1" id="KW-0732">Signal</keyword>